<dbReference type="GO" id="GO:0003677">
    <property type="term" value="F:DNA binding"/>
    <property type="evidence" value="ECO:0007669"/>
    <property type="project" value="UniProtKB-KW"/>
</dbReference>
<reference evidence="10 11" key="1">
    <citation type="submission" date="2017-08" db="EMBL/GenBank/DDBJ databases">
        <title>WGS of Clinical strains of the CDC Group NO-1 linked to zoonotic infections in humans.</title>
        <authorList>
            <person name="Bernier A.-M."/>
            <person name="Bernard K."/>
        </authorList>
    </citation>
    <scope>NUCLEOTIDE SEQUENCE [LARGE SCALE GENOMIC DNA]</scope>
    <source>
        <strain evidence="10 11">NML79-0751</strain>
    </source>
</reference>
<dbReference type="Gene3D" id="3.40.50.150">
    <property type="entry name" value="Vaccinia Virus protein VP39"/>
    <property type="match status" value="2"/>
</dbReference>
<keyword evidence="3" id="KW-0808">Transferase</keyword>
<gene>
    <name evidence="10" type="ORF">CK623_07460</name>
</gene>
<dbReference type="PRINTS" id="PR00508">
    <property type="entry name" value="S21N4MTFRASE"/>
</dbReference>
<dbReference type="InterPro" id="IPR001091">
    <property type="entry name" value="RM_Methyltransferase"/>
</dbReference>
<dbReference type="SUPFAM" id="SSF53335">
    <property type="entry name" value="S-adenosyl-L-methionine-dependent methyltransferases"/>
    <property type="match status" value="2"/>
</dbReference>
<comment type="similarity">
    <text evidence="1">Belongs to the N(4)/N(6)-methyltransferase family. N(4) subfamily.</text>
</comment>
<evidence type="ECO:0000256" key="3">
    <source>
        <dbReference type="ARBA" id="ARBA00022679"/>
    </source>
</evidence>
<evidence type="ECO:0000256" key="8">
    <source>
        <dbReference type="RuleBase" id="RU362026"/>
    </source>
</evidence>
<evidence type="ECO:0000313" key="11">
    <source>
        <dbReference type="Proteomes" id="UP000218644"/>
    </source>
</evidence>
<dbReference type="PROSITE" id="PS00093">
    <property type="entry name" value="N4_MTASE"/>
    <property type="match status" value="1"/>
</dbReference>
<keyword evidence="5" id="KW-0680">Restriction system</keyword>
<accession>A0A2A2AQT4</accession>
<evidence type="ECO:0000259" key="9">
    <source>
        <dbReference type="Pfam" id="PF01555"/>
    </source>
</evidence>
<keyword evidence="4" id="KW-0949">S-adenosyl-L-methionine</keyword>
<dbReference type="InterPro" id="IPR017985">
    <property type="entry name" value="MeTrfase_CN4_CS"/>
</dbReference>
<dbReference type="Pfam" id="PF01555">
    <property type="entry name" value="N6_N4_Mtase"/>
    <property type="match status" value="1"/>
</dbReference>
<evidence type="ECO:0000256" key="6">
    <source>
        <dbReference type="ARBA" id="ARBA00023125"/>
    </source>
</evidence>
<sequence>MRHPLHSICPYFAMFPEEFVAKQLLAYTERGDTVFDPFCGRGTTVFESILNGRHACGVDINPVAACIAGAKADAPRLDNVQARLAELQQAFTEASALTPPEGEFFRACFHETTLQQLLFLREILDWQHSRVDRFISAIVLGALHGESHKTPNCLSNRMPRTISTKPDYSVRWWSAKGLHPPARDAFAIAAHLARYRLASERPRLRGNVKLRDARKAGKAFPSLKRKVKLIVTSPPYLDTTDYSEDQWLRLWFLGGAEKPVFKTNKDDRHTNANLYWQFLQDAWKGCTSLVQQGTVIVVRIGGAKLSKDDLFDGVQTSLQAGFSDWRLTALHTGETTPIKNRQTNAFRPGTTPERYEHDFAFTLN</sequence>
<comment type="caution">
    <text evidence="10">The sequence shown here is derived from an EMBL/GenBank/DDBJ whole genome shotgun (WGS) entry which is preliminary data.</text>
</comment>
<dbReference type="GO" id="GO:0015667">
    <property type="term" value="F:site-specific DNA-methyltransferase (cytosine-N4-specific) activity"/>
    <property type="evidence" value="ECO:0007669"/>
    <property type="project" value="UniProtKB-EC"/>
</dbReference>
<comment type="catalytic activity">
    <reaction evidence="7">
        <text>a 2'-deoxycytidine in DNA + S-adenosyl-L-methionine = an N(4)-methyl-2'-deoxycytidine in DNA + S-adenosyl-L-homocysteine + H(+)</text>
        <dbReference type="Rhea" id="RHEA:16857"/>
        <dbReference type="Rhea" id="RHEA-COMP:11369"/>
        <dbReference type="Rhea" id="RHEA-COMP:13674"/>
        <dbReference type="ChEBI" id="CHEBI:15378"/>
        <dbReference type="ChEBI" id="CHEBI:57856"/>
        <dbReference type="ChEBI" id="CHEBI:59789"/>
        <dbReference type="ChEBI" id="CHEBI:85452"/>
        <dbReference type="ChEBI" id="CHEBI:137933"/>
        <dbReference type="EC" id="2.1.1.113"/>
    </reaction>
</comment>
<name>A0A2A2AQT4_9BURK</name>
<proteinExistence type="inferred from homology"/>
<feature type="domain" description="DNA methylase N-4/N-6" evidence="9">
    <location>
        <begin position="11"/>
        <end position="63"/>
    </location>
</feature>
<evidence type="ECO:0000256" key="7">
    <source>
        <dbReference type="ARBA" id="ARBA00049120"/>
    </source>
</evidence>
<evidence type="ECO:0000256" key="4">
    <source>
        <dbReference type="ARBA" id="ARBA00022691"/>
    </source>
</evidence>
<dbReference type="Proteomes" id="UP000218644">
    <property type="component" value="Unassembled WGS sequence"/>
</dbReference>
<organism evidence="10 11">
    <name type="scientific">Vandammella animalimorsus</name>
    <dbReference type="NCBI Taxonomy" id="2029117"/>
    <lineage>
        <taxon>Bacteria</taxon>
        <taxon>Pseudomonadati</taxon>
        <taxon>Pseudomonadota</taxon>
        <taxon>Betaproteobacteria</taxon>
        <taxon>Burkholderiales</taxon>
        <taxon>Comamonadaceae</taxon>
        <taxon>Vandammella</taxon>
    </lineage>
</organism>
<keyword evidence="2 10" id="KW-0489">Methyltransferase</keyword>
<dbReference type="EC" id="2.1.1.-" evidence="8"/>
<evidence type="ECO:0000256" key="2">
    <source>
        <dbReference type="ARBA" id="ARBA00022603"/>
    </source>
</evidence>
<dbReference type="GO" id="GO:0009307">
    <property type="term" value="P:DNA restriction-modification system"/>
    <property type="evidence" value="ECO:0007669"/>
    <property type="project" value="UniProtKB-KW"/>
</dbReference>
<dbReference type="GO" id="GO:0008170">
    <property type="term" value="F:N-methyltransferase activity"/>
    <property type="evidence" value="ECO:0007669"/>
    <property type="project" value="InterPro"/>
</dbReference>
<dbReference type="InterPro" id="IPR002941">
    <property type="entry name" value="DNA_methylase_N4/N6"/>
</dbReference>
<dbReference type="EMBL" id="NSJD01000010">
    <property type="protein sequence ID" value="PAT39999.1"/>
    <property type="molecule type" value="Genomic_DNA"/>
</dbReference>
<dbReference type="InterPro" id="IPR029063">
    <property type="entry name" value="SAM-dependent_MTases_sf"/>
</dbReference>
<evidence type="ECO:0000256" key="1">
    <source>
        <dbReference type="ARBA" id="ARBA00010203"/>
    </source>
</evidence>
<keyword evidence="6" id="KW-0238">DNA-binding</keyword>
<dbReference type="GO" id="GO:0032259">
    <property type="term" value="P:methylation"/>
    <property type="evidence" value="ECO:0007669"/>
    <property type="project" value="UniProtKB-KW"/>
</dbReference>
<dbReference type="AlphaFoldDB" id="A0A2A2AQT4"/>
<protein>
    <recommendedName>
        <fullName evidence="8">Methyltransferase</fullName>
        <ecNumber evidence="8">2.1.1.-</ecNumber>
    </recommendedName>
</protein>
<evidence type="ECO:0000313" key="10">
    <source>
        <dbReference type="EMBL" id="PAT39999.1"/>
    </source>
</evidence>
<evidence type="ECO:0000256" key="5">
    <source>
        <dbReference type="ARBA" id="ARBA00022747"/>
    </source>
</evidence>